<keyword evidence="2" id="KW-0614">Plasmid</keyword>
<dbReference type="AlphaFoldDB" id="Q0RV18"/>
<geneLocation type="plasmid" evidence="2 3">
    <name>pRHL3</name>
</geneLocation>
<dbReference type="KEGG" id="rha:RHA1_ro11221"/>
<evidence type="ECO:0000313" key="2">
    <source>
        <dbReference type="EMBL" id="ABH00868.1"/>
    </source>
</evidence>
<reference evidence="3" key="1">
    <citation type="journal article" date="2006" name="Proc. Natl. Acad. Sci. U.S.A.">
        <title>The complete genome of Rhodococcus sp. RHA1 provides insights into a catabolic powerhouse.</title>
        <authorList>
            <person name="McLeod M.P."/>
            <person name="Warren R.L."/>
            <person name="Hsiao W.W.L."/>
            <person name="Araki N."/>
            <person name="Myhre M."/>
            <person name="Fernandes C."/>
            <person name="Miyazawa D."/>
            <person name="Wong W."/>
            <person name="Lillquist A.L."/>
            <person name="Wang D."/>
            <person name="Dosanjh M."/>
            <person name="Hara H."/>
            <person name="Petrescu A."/>
            <person name="Morin R.D."/>
            <person name="Yang G."/>
            <person name="Stott J.M."/>
            <person name="Schein J.E."/>
            <person name="Shin H."/>
            <person name="Smailus D."/>
            <person name="Siddiqui A.S."/>
            <person name="Marra M.A."/>
            <person name="Jones S.J.M."/>
            <person name="Holt R."/>
            <person name="Brinkman F.S.L."/>
            <person name="Miyauchi K."/>
            <person name="Fukuda M."/>
            <person name="Davies J.E."/>
            <person name="Mohn W.W."/>
            <person name="Eltis L.D."/>
        </authorList>
    </citation>
    <scope>NUCLEOTIDE SEQUENCE [LARGE SCALE GENOMIC DNA]</scope>
    <source>
        <strain evidence="3">RHA1</strain>
    </source>
</reference>
<gene>
    <name evidence="2" type="ordered locus">RHA1_ro11221</name>
</gene>
<feature type="compositionally biased region" description="Basic residues" evidence="1">
    <location>
        <begin position="1"/>
        <end position="22"/>
    </location>
</feature>
<evidence type="ECO:0000313" key="3">
    <source>
        <dbReference type="Proteomes" id="UP000008710"/>
    </source>
</evidence>
<organism evidence="2 3">
    <name type="scientific">Rhodococcus jostii (strain RHA1)</name>
    <dbReference type="NCBI Taxonomy" id="101510"/>
    <lineage>
        <taxon>Bacteria</taxon>
        <taxon>Bacillati</taxon>
        <taxon>Actinomycetota</taxon>
        <taxon>Actinomycetes</taxon>
        <taxon>Mycobacteriales</taxon>
        <taxon>Nocardiaceae</taxon>
        <taxon>Rhodococcus</taxon>
    </lineage>
</organism>
<sequence>MRRQHPTRWLHRGCRGAPRRGGRPQEVAVETGIAIMIHGGPATVDGSRLRDHCGEMRQWIADPEKTPNAAETLEALTSLGTLAALGTPGV</sequence>
<protein>
    <submittedName>
        <fullName evidence="2">Uncharacterized protein</fullName>
    </submittedName>
</protein>
<name>Q0RV18_RHOJR</name>
<dbReference type="EMBL" id="CP000434">
    <property type="protein sequence ID" value="ABH00868.1"/>
    <property type="molecule type" value="Genomic_DNA"/>
</dbReference>
<proteinExistence type="predicted"/>
<feature type="region of interest" description="Disordered" evidence="1">
    <location>
        <begin position="1"/>
        <end position="24"/>
    </location>
</feature>
<accession>Q0RV18</accession>
<dbReference type="HOGENOM" id="CLU_2438811_0_0_11"/>
<evidence type="ECO:0000256" key="1">
    <source>
        <dbReference type="SAM" id="MobiDB-lite"/>
    </source>
</evidence>
<dbReference type="Proteomes" id="UP000008710">
    <property type="component" value="Plasmid pRHL3"/>
</dbReference>